<evidence type="ECO:0000256" key="1">
    <source>
        <dbReference type="SAM" id="MobiDB-lite"/>
    </source>
</evidence>
<feature type="region of interest" description="Disordered" evidence="1">
    <location>
        <begin position="1"/>
        <end position="24"/>
    </location>
</feature>
<sequence length="218" mass="24747">MKYNVDSAISRRHSQHKISPSSHPAKFRHLKKHFEASIRAIHESMQMTYLTKPCQVISSLPVLYAQAAALNDHFKGKVKDLSMNLDCTPCVSSVKKKDRAIEKLYRSYYGNAARLLDLVRALISFETLSGLHACLEKIKEDPTIGVVGFKNRFKLENNSSSAGYRNIALNIIIVDDVTIAHGTSRHICELQLGIKRLDDLRSEEGHKHYVEWRDMIGE</sequence>
<protein>
    <submittedName>
        <fullName evidence="2">Uncharacterized protein</fullName>
    </submittedName>
</protein>
<reference evidence="2" key="1">
    <citation type="submission" date="2021-01" db="EMBL/GenBank/DDBJ databases">
        <authorList>
            <person name="Corre E."/>
            <person name="Pelletier E."/>
            <person name="Niang G."/>
            <person name="Scheremetjew M."/>
            <person name="Finn R."/>
            <person name="Kale V."/>
            <person name="Holt S."/>
            <person name="Cochrane G."/>
            <person name="Meng A."/>
            <person name="Brown T."/>
            <person name="Cohen L."/>
        </authorList>
    </citation>
    <scope>NUCLEOTIDE SEQUENCE</scope>
    <source>
        <strain evidence="2">CCMP1510</strain>
    </source>
</reference>
<gene>
    <name evidence="2" type="ORF">ALAG00032_LOCUS7225</name>
</gene>
<proteinExistence type="predicted"/>
<accession>A0A7S3JVP5</accession>
<dbReference type="AlphaFoldDB" id="A0A7S3JVP5"/>
<dbReference type="EMBL" id="HBIJ01010531">
    <property type="protein sequence ID" value="CAE0366481.1"/>
    <property type="molecule type" value="Transcribed_RNA"/>
</dbReference>
<evidence type="ECO:0000313" key="2">
    <source>
        <dbReference type="EMBL" id="CAE0366481.1"/>
    </source>
</evidence>
<name>A0A7S3JVP5_9STRA</name>
<organism evidence="2">
    <name type="scientific">Aureoumbra lagunensis</name>
    <dbReference type="NCBI Taxonomy" id="44058"/>
    <lineage>
        <taxon>Eukaryota</taxon>
        <taxon>Sar</taxon>
        <taxon>Stramenopiles</taxon>
        <taxon>Ochrophyta</taxon>
        <taxon>Pelagophyceae</taxon>
        <taxon>Pelagomonadales</taxon>
        <taxon>Aureoumbra</taxon>
    </lineage>
</organism>